<evidence type="ECO:0000313" key="4">
    <source>
        <dbReference type="EMBL" id="TQV87289.1"/>
    </source>
</evidence>
<dbReference type="PRINTS" id="PR00081">
    <property type="entry name" value="GDHRDH"/>
</dbReference>
<dbReference type="NCBIfam" id="NF004649">
    <property type="entry name" value="PRK05993.1"/>
    <property type="match status" value="1"/>
</dbReference>
<dbReference type="OrthoDB" id="9775296at2"/>
<dbReference type="Gene3D" id="3.40.50.720">
    <property type="entry name" value="NAD(P)-binding Rossmann-like Domain"/>
    <property type="match status" value="1"/>
</dbReference>
<organism evidence="4 5">
    <name type="scientific">Aliikangiella coralliicola</name>
    <dbReference type="NCBI Taxonomy" id="2592383"/>
    <lineage>
        <taxon>Bacteria</taxon>
        <taxon>Pseudomonadati</taxon>
        <taxon>Pseudomonadota</taxon>
        <taxon>Gammaproteobacteria</taxon>
        <taxon>Oceanospirillales</taxon>
        <taxon>Pleioneaceae</taxon>
        <taxon>Aliikangiella</taxon>
    </lineage>
</organism>
<dbReference type="CDD" id="cd05374">
    <property type="entry name" value="17beta-HSD-like_SDR_c"/>
    <property type="match status" value="1"/>
</dbReference>
<evidence type="ECO:0000256" key="2">
    <source>
        <dbReference type="ARBA" id="ARBA00023002"/>
    </source>
</evidence>
<reference evidence="4 5" key="1">
    <citation type="submission" date="2019-07" db="EMBL/GenBank/DDBJ databases">
        <title>Draft genome for Aliikangiella sp. M105.</title>
        <authorList>
            <person name="Wang G."/>
        </authorList>
    </citation>
    <scope>NUCLEOTIDE SEQUENCE [LARGE SCALE GENOMIC DNA]</scope>
    <source>
        <strain evidence="4 5">M105</strain>
    </source>
</reference>
<protein>
    <submittedName>
        <fullName evidence="4">SDR family oxidoreductase</fullName>
    </submittedName>
</protein>
<dbReference type="AlphaFoldDB" id="A0A545UCU7"/>
<dbReference type="InterPro" id="IPR036291">
    <property type="entry name" value="NAD(P)-bd_dom_sf"/>
</dbReference>
<dbReference type="EMBL" id="VIKS01000008">
    <property type="protein sequence ID" value="TQV87289.1"/>
    <property type="molecule type" value="Genomic_DNA"/>
</dbReference>
<comment type="similarity">
    <text evidence="1 3">Belongs to the short-chain dehydrogenases/reductases (SDR) family.</text>
</comment>
<keyword evidence="2" id="KW-0560">Oxidoreductase</keyword>
<proteinExistence type="inferred from homology"/>
<evidence type="ECO:0000256" key="3">
    <source>
        <dbReference type="RuleBase" id="RU000363"/>
    </source>
</evidence>
<dbReference type="PANTHER" id="PTHR43976:SF16">
    <property type="entry name" value="SHORT-CHAIN DEHYDROGENASE_REDUCTASE FAMILY PROTEIN"/>
    <property type="match status" value="1"/>
</dbReference>
<evidence type="ECO:0000256" key="1">
    <source>
        <dbReference type="ARBA" id="ARBA00006484"/>
    </source>
</evidence>
<keyword evidence="5" id="KW-1185">Reference proteome</keyword>
<dbReference type="GO" id="GO:0016491">
    <property type="term" value="F:oxidoreductase activity"/>
    <property type="evidence" value="ECO:0007669"/>
    <property type="project" value="UniProtKB-KW"/>
</dbReference>
<dbReference type="PROSITE" id="PS00061">
    <property type="entry name" value="ADH_SHORT"/>
    <property type="match status" value="1"/>
</dbReference>
<sequence length="275" mass="30596">MTSKSILITGCSTGIGLHAAKALHERGYRVFATARQQKDVAALTEAGLESLPLDLDNAESIEACFKLILEKTGGTLDYLFNNGAYGQAGAVEDLSTDVLRQQFETNVFGWHHLTRLAIKVMRQQGHGRIVQNSSVLGVVCMPYRGAYNASKYAIEGLTDTLRLELSDSPIHISLLEPGPITSNFRKTAALKFRQNIDWENSYHTENYQLQLERLEKKGATTAFTLGPEAVTKCLLHALESKRPKLRYRITFPTKLFAVLKRLLSARAMDRILTKG</sequence>
<comment type="caution">
    <text evidence="4">The sequence shown here is derived from an EMBL/GenBank/DDBJ whole genome shotgun (WGS) entry which is preliminary data.</text>
</comment>
<dbReference type="PRINTS" id="PR00080">
    <property type="entry name" value="SDRFAMILY"/>
</dbReference>
<dbReference type="InterPro" id="IPR020904">
    <property type="entry name" value="Sc_DH/Rdtase_CS"/>
</dbReference>
<dbReference type="RefSeq" id="WP_142893880.1">
    <property type="nucleotide sequence ID" value="NZ_ML660164.1"/>
</dbReference>
<dbReference type="PANTHER" id="PTHR43976">
    <property type="entry name" value="SHORT CHAIN DEHYDROGENASE"/>
    <property type="match status" value="1"/>
</dbReference>
<dbReference type="InterPro" id="IPR002347">
    <property type="entry name" value="SDR_fam"/>
</dbReference>
<name>A0A545UCU7_9GAMM</name>
<dbReference type="Pfam" id="PF00106">
    <property type="entry name" value="adh_short"/>
    <property type="match status" value="1"/>
</dbReference>
<gene>
    <name evidence="4" type="ORF">FLL46_12625</name>
</gene>
<evidence type="ECO:0000313" key="5">
    <source>
        <dbReference type="Proteomes" id="UP000315439"/>
    </source>
</evidence>
<dbReference type="Proteomes" id="UP000315439">
    <property type="component" value="Unassembled WGS sequence"/>
</dbReference>
<accession>A0A545UCU7</accession>
<dbReference type="SUPFAM" id="SSF51735">
    <property type="entry name" value="NAD(P)-binding Rossmann-fold domains"/>
    <property type="match status" value="1"/>
</dbReference>
<dbReference type="InterPro" id="IPR051911">
    <property type="entry name" value="SDR_oxidoreductase"/>
</dbReference>